<comment type="cofactor">
    <cofactor evidence="1">
        <name>Mg(2+)</name>
        <dbReference type="ChEBI" id="CHEBI:18420"/>
    </cofactor>
</comment>
<keyword evidence="4" id="KW-0819">tRNA processing</keyword>
<evidence type="ECO:0000256" key="6">
    <source>
        <dbReference type="ARBA" id="ARBA00022801"/>
    </source>
</evidence>
<dbReference type="HAMAP" id="MF_00209">
    <property type="entry name" value="Inorganic_PPase"/>
    <property type="match status" value="1"/>
</dbReference>
<dbReference type="PANTHER" id="PTHR11735:SF6">
    <property type="entry name" value="TRNA N6-ADENOSINE THREONYLCARBAMOYLTRANSFERASE, MITOCHONDRIAL"/>
    <property type="match status" value="1"/>
</dbReference>
<proteinExistence type="inferred from homology"/>
<dbReference type="Pfam" id="PF00719">
    <property type="entry name" value="Pyrophosphatase"/>
    <property type="match status" value="1"/>
</dbReference>
<dbReference type="NCBIfam" id="TIGR00329">
    <property type="entry name" value="gcp_kae1"/>
    <property type="match status" value="1"/>
</dbReference>
<sequence>MLILGIETSCDDTGIAIYDTNNGLIINKIINQAKSHAYHGGIVPEIASKLHLKYIQPSIKTVLKNSKILVSKIGGIAYTAGPGLERSLAIGATFASSLAYSLNIPSVGVHHLEGHLLTPMFEKKKPNFPFLGLIISGAHTQLILANKIGKYKILGNCMDDALGEAFDKTAKLLGINYPGGKKLSILAQYDHQTRFDIARAFEDAILDTIEIKCCRALNLTQCKNLVISGGGNIMNLNSVPAGKNIPYDIYAIIEIPTNSSPIKYEVDKETGILFVNRFIPTSMFYPCNYGYINHTISLDGDPLDILVPTPFPVLHGSVIRCQPIGVLKMIDESGEDAKIIAIPHKKLLSGYNSVIKNISDVSDLLKSQITHFFEHYKDLEEKKWTKVISWKGIKEAEAEIISSFNRKKSLST</sequence>
<dbReference type="EnsemblMetazoa" id="GPPI048666-RA">
    <property type="protein sequence ID" value="GPPI048666-PA"/>
    <property type="gene ID" value="GPPI048666"/>
</dbReference>
<evidence type="ECO:0000313" key="11">
    <source>
        <dbReference type="EnsemblMetazoa" id="GPPI048666-PA"/>
    </source>
</evidence>
<dbReference type="EMBL" id="JXJN01025295">
    <property type="status" value="NOT_ANNOTATED_CDS"/>
    <property type="molecule type" value="Genomic_DNA"/>
</dbReference>
<dbReference type="SUPFAM" id="SSF50324">
    <property type="entry name" value="Inorganic pyrophosphatase"/>
    <property type="match status" value="1"/>
</dbReference>
<dbReference type="InterPro" id="IPR000905">
    <property type="entry name" value="Gcp-like_dom"/>
</dbReference>
<dbReference type="Gene3D" id="3.30.420.40">
    <property type="match status" value="2"/>
</dbReference>
<dbReference type="PANTHER" id="PTHR11735">
    <property type="entry name" value="TRNA N6-ADENOSINE THREONYLCARBAMOYLTRANSFERASE"/>
    <property type="match status" value="1"/>
</dbReference>
<comment type="catalytic activity">
    <reaction evidence="9">
        <text>L-threonylcarbamoyladenylate + adenosine(37) in tRNA = N(6)-L-threonylcarbamoyladenosine(37) in tRNA + AMP + H(+)</text>
        <dbReference type="Rhea" id="RHEA:37059"/>
        <dbReference type="Rhea" id="RHEA-COMP:10162"/>
        <dbReference type="Rhea" id="RHEA-COMP:10163"/>
        <dbReference type="ChEBI" id="CHEBI:15378"/>
        <dbReference type="ChEBI" id="CHEBI:73682"/>
        <dbReference type="ChEBI" id="CHEBI:74411"/>
        <dbReference type="ChEBI" id="CHEBI:74418"/>
        <dbReference type="ChEBI" id="CHEBI:456215"/>
        <dbReference type="EC" id="2.3.1.234"/>
    </reaction>
</comment>
<dbReference type="SUPFAM" id="SSF53067">
    <property type="entry name" value="Actin-like ATPase domain"/>
    <property type="match status" value="2"/>
</dbReference>
<keyword evidence="8" id="KW-0012">Acyltransferase</keyword>
<dbReference type="InterPro" id="IPR017861">
    <property type="entry name" value="KAE1/TsaD"/>
</dbReference>
<evidence type="ECO:0000256" key="9">
    <source>
        <dbReference type="ARBA" id="ARBA00048117"/>
    </source>
</evidence>
<evidence type="ECO:0000256" key="7">
    <source>
        <dbReference type="ARBA" id="ARBA00022842"/>
    </source>
</evidence>
<dbReference type="Gene3D" id="3.90.80.10">
    <property type="entry name" value="Inorganic pyrophosphatase"/>
    <property type="match status" value="1"/>
</dbReference>
<dbReference type="EMBL" id="JXJN01025293">
    <property type="status" value="NOT_ANNOTATED_CDS"/>
    <property type="molecule type" value="Genomic_DNA"/>
</dbReference>
<evidence type="ECO:0000256" key="3">
    <source>
        <dbReference type="ARBA" id="ARBA00022679"/>
    </source>
</evidence>
<dbReference type="AlphaFoldDB" id="A0A1B0C485"/>
<evidence type="ECO:0000256" key="8">
    <source>
        <dbReference type="ARBA" id="ARBA00023315"/>
    </source>
</evidence>
<keyword evidence="12" id="KW-1185">Reference proteome</keyword>
<evidence type="ECO:0000256" key="1">
    <source>
        <dbReference type="ARBA" id="ARBA00001946"/>
    </source>
</evidence>
<dbReference type="FunFam" id="3.30.420.40:FF:000012">
    <property type="entry name" value="tRNA N6-adenosine threonylcarbamoyltransferase"/>
    <property type="match status" value="1"/>
</dbReference>
<dbReference type="CDD" id="cd00412">
    <property type="entry name" value="pyrophosphatase"/>
    <property type="match status" value="1"/>
</dbReference>
<evidence type="ECO:0000259" key="10">
    <source>
        <dbReference type="Pfam" id="PF00814"/>
    </source>
</evidence>
<evidence type="ECO:0000313" key="12">
    <source>
        <dbReference type="Proteomes" id="UP000092460"/>
    </source>
</evidence>
<dbReference type="GO" id="GO:0005737">
    <property type="term" value="C:cytoplasm"/>
    <property type="evidence" value="ECO:0007669"/>
    <property type="project" value="InterPro"/>
</dbReference>
<dbReference type="PRINTS" id="PR00789">
    <property type="entry name" value="OSIALOPTASE"/>
</dbReference>
<dbReference type="VEuPathDB" id="VectorBase:GPPI048666"/>
<dbReference type="InterPro" id="IPR008162">
    <property type="entry name" value="Pyrophosphatase"/>
</dbReference>
<dbReference type="GO" id="GO:0008033">
    <property type="term" value="P:tRNA processing"/>
    <property type="evidence" value="ECO:0007669"/>
    <property type="project" value="UniProtKB-KW"/>
</dbReference>
<dbReference type="Proteomes" id="UP000092460">
    <property type="component" value="Unassembled WGS sequence"/>
</dbReference>
<reference evidence="12" key="1">
    <citation type="submission" date="2015-01" db="EMBL/GenBank/DDBJ databases">
        <authorList>
            <person name="Aksoy S."/>
            <person name="Warren W."/>
            <person name="Wilson R.K."/>
        </authorList>
    </citation>
    <scope>NUCLEOTIDE SEQUENCE [LARGE SCALE GENOMIC DNA]</scope>
    <source>
        <strain evidence="12">IAEA</strain>
    </source>
</reference>
<dbReference type="STRING" id="67801.A0A1B0C485"/>
<dbReference type="InterPro" id="IPR043129">
    <property type="entry name" value="ATPase_NBD"/>
</dbReference>
<evidence type="ECO:0000256" key="4">
    <source>
        <dbReference type="ARBA" id="ARBA00022694"/>
    </source>
</evidence>
<evidence type="ECO:0000256" key="5">
    <source>
        <dbReference type="ARBA" id="ARBA00022723"/>
    </source>
</evidence>
<reference evidence="11" key="2">
    <citation type="submission" date="2020-05" db="UniProtKB">
        <authorList>
            <consortium name="EnsemblMetazoa"/>
        </authorList>
    </citation>
    <scope>IDENTIFICATION</scope>
    <source>
        <strain evidence="11">IAEA</strain>
    </source>
</reference>
<keyword evidence="5" id="KW-0479">Metal-binding</keyword>
<dbReference type="PROSITE" id="PS00387">
    <property type="entry name" value="PPASE"/>
    <property type="match status" value="1"/>
</dbReference>
<dbReference type="GO" id="GO:0006796">
    <property type="term" value="P:phosphate-containing compound metabolic process"/>
    <property type="evidence" value="ECO:0007669"/>
    <property type="project" value="InterPro"/>
</dbReference>
<comment type="similarity">
    <text evidence="2">Belongs to the PPase family.</text>
</comment>
<dbReference type="EMBL" id="JXJN01025294">
    <property type="status" value="NOT_ANNOTATED_CDS"/>
    <property type="molecule type" value="Genomic_DNA"/>
</dbReference>
<dbReference type="GO" id="GO:0000287">
    <property type="term" value="F:magnesium ion binding"/>
    <property type="evidence" value="ECO:0007669"/>
    <property type="project" value="InterPro"/>
</dbReference>
<keyword evidence="6" id="KW-0378">Hydrolase</keyword>
<keyword evidence="3" id="KW-0808">Transferase</keyword>
<dbReference type="GO" id="GO:0004427">
    <property type="term" value="F:inorganic diphosphate phosphatase activity"/>
    <property type="evidence" value="ECO:0007669"/>
    <property type="project" value="InterPro"/>
</dbReference>
<dbReference type="InterPro" id="IPR036649">
    <property type="entry name" value="Pyrophosphatase_sf"/>
</dbReference>
<feature type="domain" description="Gcp-like" evidence="10">
    <location>
        <begin position="25"/>
        <end position="231"/>
    </location>
</feature>
<dbReference type="NCBIfam" id="NF002317">
    <property type="entry name" value="PRK01250.1"/>
    <property type="match status" value="1"/>
</dbReference>
<keyword evidence="7" id="KW-0460">Magnesium</keyword>
<organism evidence="11 12">
    <name type="scientific">Glossina palpalis gambiensis</name>
    <dbReference type="NCBI Taxonomy" id="67801"/>
    <lineage>
        <taxon>Eukaryota</taxon>
        <taxon>Metazoa</taxon>
        <taxon>Ecdysozoa</taxon>
        <taxon>Arthropoda</taxon>
        <taxon>Hexapoda</taxon>
        <taxon>Insecta</taxon>
        <taxon>Pterygota</taxon>
        <taxon>Neoptera</taxon>
        <taxon>Endopterygota</taxon>
        <taxon>Diptera</taxon>
        <taxon>Brachycera</taxon>
        <taxon>Muscomorpha</taxon>
        <taxon>Hippoboscoidea</taxon>
        <taxon>Glossinidae</taxon>
        <taxon>Glossina</taxon>
    </lineage>
</organism>
<name>A0A1B0C485_9MUSC</name>
<accession>A0A1B0C485</accession>
<dbReference type="Pfam" id="PF00814">
    <property type="entry name" value="TsaD"/>
    <property type="match status" value="1"/>
</dbReference>
<dbReference type="GO" id="GO:0061711">
    <property type="term" value="F:tRNA N(6)-L-threonylcarbamoyladenine synthase activity"/>
    <property type="evidence" value="ECO:0007669"/>
    <property type="project" value="UniProtKB-EC"/>
</dbReference>
<protein>
    <recommendedName>
        <fullName evidence="10">Gcp-like domain-containing protein</fullName>
    </recommendedName>
</protein>
<evidence type="ECO:0000256" key="2">
    <source>
        <dbReference type="ARBA" id="ARBA00006220"/>
    </source>
</evidence>